<keyword evidence="5" id="KW-0029">Amino-acid transport</keyword>
<keyword evidence="2" id="KW-0813">Transport</keyword>
<keyword evidence="4 7" id="KW-0067">ATP-binding</keyword>
<gene>
    <name evidence="7" type="primary">urtE</name>
    <name evidence="7" type="ORF">ACFPU1_14295</name>
</gene>
<dbReference type="Pfam" id="PF00005">
    <property type="entry name" value="ABC_tran"/>
    <property type="match status" value="1"/>
</dbReference>
<comment type="caution">
    <text evidence="7">The sequence shown here is derived from an EMBL/GenBank/DDBJ whole genome shotgun (WGS) entry which is preliminary data.</text>
</comment>
<evidence type="ECO:0000313" key="7">
    <source>
        <dbReference type="EMBL" id="MFC5713937.1"/>
    </source>
</evidence>
<evidence type="ECO:0000313" key="8">
    <source>
        <dbReference type="Proteomes" id="UP001596142"/>
    </source>
</evidence>
<dbReference type="PROSITE" id="PS50893">
    <property type="entry name" value="ABC_TRANSPORTER_2"/>
    <property type="match status" value="1"/>
</dbReference>
<reference evidence="8" key="1">
    <citation type="journal article" date="2019" name="Int. J. Syst. Evol. Microbiol.">
        <title>The Global Catalogue of Microorganisms (GCM) 10K type strain sequencing project: providing services to taxonomists for standard genome sequencing and annotation.</title>
        <authorList>
            <consortium name="The Broad Institute Genomics Platform"/>
            <consortium name="The Broad Institute Genome Sequencing Center for Infectious Disease"/>
            <person name="Wu L."/>
            <person name="Ma J."/>
        </authorList>
    </citation>
    <scope>NUCLEOTIDE SEQUENCE [LARGE SCALE GENOMIC DNA]</scope>
    <source>
        <strain evidence="8">CECT 7184</strain>
    </source>
</reference>
<evidence type="ECO:0000256" key="2">
    <source>
        <dbReference type="ARBA" id="ARBA00022448"/>
    </source>
</evidence>
<dbReference type="PANTHER" id="PTHR43820">
    <property type="entry name" value="HIGH-AFFINITY BRANCHED-CHAIN AMINO ACID TRANSPORT ATP-BINDING PROTEIN LIVF"/>
    <property type="match status" value="1"/>
</dbReference>
<dbReference type="InterPro" id="IPR003593">
    <property type="entry name" value="AAA+_ATPase"/>
</dbReference>
<feature type="domain" description="ABC transporter" evidence="6">
    <location>
        <begin position="2"/>
        <end position="227"/>
    </location>
</feature>
<evidence type="ECO:0000259" key="6">
    <source>
        <dbReference type="PROSITE" id="PS50893"/>
    </source>
</evidence>
<dbReference type="PANTHER" id="PTHR43820:SF5">
    <property type="entry name" value="HIGH-AFFINITY BRANCHED-CHAIN AMINO ACID TRANSPORT ATP-BINDING PROTEIN"/>
    <property type="match status" value="1"/>
</dbReference>
<dbReference type="InterPro" id="IPR003439">
    <property type="entry name" value="ABC_transporter-like_ATP-bd"/>
</dbReference>
<evidence type="ECO:0000256" key="4">
    <source>
        <dbReference type="ARBA" id="ARBA00022840"/>
    </source>
</evidence>
<name>A0ABW0YRE0_9BACI</name>
<dbReference type="InterPro" id="IPR017780">
    <property type="entry name" value="ABC_transptr_urea_ATP-bd_UrtE"/>
</dbReference>
<proteinExistence type="inferred from homology"/>
<comment type="similarity">
    <text evidence="1">Belongs to the ABC transporter superfamily.</text>
</comment>
<evidence type="ECO:0000256" key="1">
    <source>
        <dbReference type="ARBA" id="ARBA00005417"/>
    </source>
</evidence>
<sequence>MLQLRELEVAYEESTVIRDISLKVKKGQVVCIMGRNGVGKSTLIKAVIGLLKAKKGSIHFQDKNVTKTSPDKRAKSGMGYVPQGRDIFPYLTVYENLLMGLEGRKNANKKIDNIIYEYFPVLREMKNRKGGDLSGGQQQQLAIARALVAEPDFLLLDEPAEGIQPNIVQAIQNVIIDLKKEGSTSMLLVEQNFDFAQTVGDYFYVVNKGTIVYEGESLIETEVSRYLSV</sequence>
<dbReference type="InterPro" id="IPR027417">
    <property type="entry name" value="P-loop_NTPase"/>
</dbReference>
<dbReference type="GO" id="GO:0005524">
    <property type="term" value="F:ATP binding"/>
    <property type="evidence" value="ECO:0007669"/>
    <property type="project" value="UniProtKB-KW"/>
</dbReference>
<keyword evidence="8" id="KW-1185">Reference proteome</keyword>
<dbReference type="Gene3D" id="3.40.50.300">
    <property type="entry name" value="P-loop containing nucleotide triphosphate hydrolases"/>
    <property type="match status" value="1"/>
</dbReference>
<dbReference type="CDD" id="cd03224">
    <property type="entry name" value="ABC_TM1139_LivF_branched"/>
    <property type="match status" value="1"/>
</dbReference>
<keyword evidence="3" id="KW-0547">Nucleotide-binding</keyword>
<dbReference type="RefSeq" id="WP_385942356.1">
    <property type="nucleotide sequence ID" value="NZ_JBHSOZ010000008.1"/>
</dbReference>
<dbReference type="InterPro" id="IPR052156">
    <property type="entry name" value="BCAA_Transport_ATP-bd_LivF"/>
</dbReference>
<organism evidence="7 8">
    <name type="scientific">Thalassorhabdus alkalitolerans</name>
    <dbReference type="NCBI Taxonomy" id="2282697"/>
    <lineage>
        <taxon>Bacteria</taxon>
        <taxon>Bacillati</taxon>
        <taxon>Bacillota</taxon>
        <taxon>Bacilli</taxon>
        <taxon>Bacillales</taxon>
        <taxon>Bacillaceae</taxon>
        <taxon>Thalassorhabdus</taxon>
    </lineage>
</organism>
<accession>A0ABW0YRE0</accession>
<dbReference type="Proteomes" id="UP001596142">
    <property type="component" value="Unassembled WGS sequence"/>
</dbReference>
<dbReference type="NCBIfam" id="TIGR03410">
    <property type="entry name" value="urea_trans_UrtE"/>
    <property type="match status" value="1"/>
</dbReference>
<dbReference type="SMART" id="SM00382">
    <property type="entry name" value="AAA"/>
    <property type="match status" value="1"/>
</dbReference>
<dbReference type="EMBL" id="JBHSOZ010000008">
    <property type="protein sequence ID" value="MFC5713937.1"/>
    <property type="molecule type" value="Genomic_DNA"/>
</dbReference>
<protein>
    <submittedName>
        <fullName evidence="7">Urea ABC transporter ATP-binding subunit UrtE</fullName>
    </submittedName>
</protein>
<evidence type="ECO:0000256" key="5">
    <source>
        <dbReference type="ARBA" id="ARBA00022970"/>
    </source>
</evidence>
<evidence type="ECO:0000256" key="3">
    <source>
        <dbReference type="ARBA" id="ARBA00022741"/>
    </source>
</evidence>
<dbReference type="SUPFAM" id="SSF52540">
    <property type="entry name" value="P-loop containing nucleoside triphosphate hydrolases"/>
    <property type="match status" value="1"/>
</dbReference>